<proteinExistence type="predicted"/>
<name>A0ACD1GQL4_9EURO</name>
<feature type="non-terminal residue" evidence="1">
    <location>
        <position position="168"/>
    </location>
</feature>
<evidence type="ECO:0000313" key="2">
    <source>
        <dbReference type="Proteomes" id="UP000249661"/>
    </source>
</evidence>
<sequence length="168" mass="18313">LPQPPPLHIPLPRLHHPRRPPQPPQITHPARLRQKRLLVVLPADPGPPRRPTPLHVHVGHVQRPQRLEGVRVARQQILDPVARVRGPHQRLHGPRQVVVEPAQARLVDHRHARPVRGAVLARPRPAVRVHAARVAGEVVQVREEDGVAGGAHGGAGAGEVVVEGGEVV</sequence>
<protein>
    <submittedName>
        <fullName evidence="1">Uncharacterized protein</fullName>
    </submittedName>
</protein>
<organism evidence="1 2">
    <name type="scientific">Aspergillus aculeatinus CBS 121060</name>
    <dbReference type="NCBI Taxonomy" id="1448322"/>
    <lineage>
        <taxon>Eukaryota</taxon>
        <taxon>Fungi</taxon>
        <taxon>Dikarya</taxon>
        <taxon>Ascomycota</taxon>
        <taxon>Pezizomycotina</taxon>
        <taxon>Eurotiomycetes</taxon>
        <taxon>Eurotiomycetidae</taxon>
        <taxon>Eurotiales</taxon>
        <taxon>Aspergillaceae</taxon>
        <taxon>Aspergillus</taxon>
        <taxon>Aspergillus subgen. Circumdati</taxon>
    </lineage>
</organism>
<dbReference type="Proteomes" id="UP000249661">
    <property type="component" value="Unassembled WGS sequence"/>
</dbReference>
<keyword evidence="2" id="KW-1185">Reference proteome</keyword>
<accession>A0ACD1GQL4</accession>
<feature type="non-terminal residue" evidence="1">
    <location>
        <position position="1"/>
    </location>
</feature>
<dbReference type="EMBL" id="KZ825042">
    <property type="protein sequence ID" value="RAH63716.1"/>
    <property type="molecule type" value="Genomic_DNA"/>
</dbReference>
<evidence type="ECO:0000313" key="1">
    <source>
        <dbReference type="EMBL" id="RAH63716.1"/>
    </source>
</evidence>
<reference evidence="1" key="1">
    <citation type="submission" date="2018-02" db="EMBL/GenBank/DDBJ databases">
        <title>The genomes of Aspergillus section Nigri reveals drivers in fungal speciation.</title>
        <authorList>
            <consortium name="DOE Joint Genome Institute"/>
            <person name="Vesth T.C."/>
            <person name="Nybo J."/>
            <person name="Theobald S."/>
            <person name="Brandl J."/>
            <person name="Frisvad J.C."/>
            <person name="Nielsen K.F."/>
            <person name="Lyhne E.K."/>
            <person name="Kogle M.E."/>
            <person name="Kuo A."/>
            <person name="Riley R."/>
            <person name="Clum A."/>
            <person name="Nolan M."/>
            <person name="Lipzen A."/>
            <person name="Salamov A."/>
            <person name="Henrissat B."/>
            <person name="Wiebenga A."/>
            <person name="De vries R.P."/>
            <person name="Grigoriev I.V."/>
            <person name="Mortensen U.H."/>
            <person name="Andersen M.R."/>
            <person name="Baker S.E."/>
        </authorList>
    </citation>
    <scope>NUCLEOTIDE SEQUENCE</scope>
    <source>
        <strain evidence="1">CBS 121060</strain>
    </source>
</reference>
<gene>
    <name evidence="1" type="ORF">BO66DRAFT_446840</name>
</gene>